<dbReference type="SMART" id="SM00388">
    <property type="entry name" value="HisKA"/>
    <property type="match status" value="1"/>
</dbReference>
<keyword evidence="7 17" id="KW-0812">Transmembrane</keyword>
<dbReference type="Pfam" id="PF02518">
    <property type="entry name" value="HATPase_c"/>
    <property type="match status" value="1"/>
</dbReference>
<dbReference type="Gene3D" id="6.10.340.10">
    <property type="match status" value="1"/>
</dbReference>
<dbReference type="FunFam" id="3.30.565.10:FF:000006">
    <property type="entry name" value="Sensor histidine kinase WalK"/>
    <property type="match status" value="1"/>
</dbReference>
<organism evidence="20 21">
    <name type="scientific">Bacillus cereus</name>
    <dbReference type="NCBI Taxonomy" id="1396"/>
    <lineage>
        <taxon>Bacteria</taxon>
        <taxon>Bacillati</taxon>
        <taxon>Bacillota</taxon>
        <taxon>Bacilli</taxon>
        <taxon>Bacillales</taxon>
        <taxon>Bacillaceae</taxon>
        <taxon>Bacillus</taxon>
        <taxon>Bacillus cereus group</taxon>
    </lineage>
</organism>
<evidence type="ECO:0000256" key="9">
    <source>
        <dbReference type="ARBA" id="ARBA00022777"/>
    </source>
</evidence>
<dbReference type="GO" id="GO:0000155">
    <property type="term" value="F:phosphorelay sensor kinase activity"/>
    <property type="evidence" value="ECO:0007669"/>
    <property type="project" value="InterPro"/>
</dbReference>
<evidence type="ECO:0000259" key="18">
    <source>
        <dbReference type="PROSITE" id="PS50109"/>
    </source>
</evidence>
<dbReference type="InterPro" id="IPR050398">
    <property type="entry name" value="HssS/ArlS-like"/>
</dbReference>
<evidence type="ECO:0000256" key="4">
    <source>
        <dbReference type="ARBA" id="ARBA00022475"/>
    </source>
</evidence>
<evidence type="ECO:0000256" key="16">
    <source>
        <dbReference type="ARBA" id="ARBA00040841"/>
    </source>
</evidence>
<evidence type="ECO:0000256" key="1">
    <source>
        <dbReference type="ARBA" id="ARBA00000085"/>
    </source>
</evidence>
<keyword evidence="12" id="KW-0902">Two-component regulatory system</keyword>
<dbReference type="Proteomes" id="UP000464780">
    <property type="component" value="Plasmid unnamed_12"/>
</dbReference>
<dbReference type="Gene3D" id="1.10.287.130">
    <property type="match status" value="1"/>
</dbReference>
<dbReference type="SUPFAM" id="SSF55874">
    <property type="entry name" value="ATPase domain of HSP90 chaperone/DNA topoisomerase II/histidine kinase"/>
    <property type="match status" value="1"/>
</dbReference>
<keyword evidence="13" id="KW-0843">Virulence</keyword>
<gene>
    <name evidence="20" type="ORF">C1N66_31325</name>
</gene>
<keyword evidence="11 17" id="KW-1133">Transmembrane helix</keyword>
<evidence type="ECO:0000313" key="21">
    <source>
        <dbReference type="Proteomes" id="UP000464780"/>
    </source>
</evidence>
<dbReference type="SUPFAM" id="SSF158472">
    <property type="entry name" value="HAMP domain-like"/>
    <property type="match status" value="1"/>
</dbReference>
<evidence type="ECO:0000256" key="15">
    <source>
        <dbReference type="ARBA" id="ARBA00037219"/>
    </source>
</evidence>
<evidence type="ECO:0000256" key="13">
    <source>
        <dbReference type="ARBA" id="ARBA00023026"/>
    </source>
</evidence>
<evidence type="ECO:0000256" key="10">
    <source>
        <dbReference type="ARBA" id="ARBA00022840"/>
    </source>
</evidence>
<keyword evidence="14 17" id="KW-0472">Membrane</keyword>
<keyword evidence="4" id="KW-1003">Cell membrane</keyword>
<dbReference type="EC" id="2.7.13.3" evidence="3"/>
<dbReference type="InterPro" id="IPR003594">
    <property type="entry name" value="HATPase_dom"/>
</dbReference>
<dbReference type="CDD" id="cd06225">
    <property type="entry name" value="HAMP"/>
    <property type="match status" value="1"/>
</dbReference>
<dbReference type="InterPro" id="IPR036890">
    <property type="entry name" value="HATPase_C_sf"/>
</dbReference>
<keyword evidence="5" id="KW-0597">Phosphoprotein</keyword>
<evidence type="ECO:0000256" key="12">
    <source>
        <dbReference type="ARBA" id="ARBA00023012"/>
    </source>
</evidence>
<dbReference type="InterPro" id="IPR036097">
    <property type="entry name" value="HisK_dim/P_sf"/>
</dbReference>
<dbReference type="AlphaFoldDB" id="A0AB73USX3"/>
<dbReference type="InterPro" id="IPR003661">
    <property type="entry name" value="HisK_dim/P_dom"/>
</dbReference>
<dbReference type="PRINTS" id="PR00344">
    <property type="entry name" value="BCTRLSENSOR"/>
</dbReference>
<dbReference type="CDD" id="cd00082">
    <property type="entry name" value="HisKA"/>
    <property type="match status" value="1"/>
</dbReference>
<geneLocation type="plasmid" evidence="20 21">
    <name>unnamed_12</name>
</geneLocation>
<protein>
    <recommendedName>
        <fullName evidence="16">Heme sensor protein HssS</fullName>
        <ecNumber evidence="3">2.7.13.3</ecNumber>
    </recommendedName>
</protein>
<dbReference type="GO" id="GO:0005524">
    <property type="term" value="F:ATP binding"/>
    <property type="evidence" value="ECO:0007669"/>
    <property type="project" value="UniProtKB-KW"/>
</dbReference>
<feature type="domain" description="HAMP" evidence="19">
    <location>
        <begin position="185"/>
        <end position="237"/>
    </location>
</feature>
<dbReference type="RefSeq" id="WP_162281112.1">
    <property type="nucleotide sequence ID" value="NZ_CP028010.2"/>
</dbReference>
<dbReference type="Pfam" id="PF00672">
    <property type="entry name" value="HAMP"/>
    <property type="match status" value="1"/>
</dbReference>
<dbReference type="InterPro" id="IPR004358">
    <property type="entry name" value="Sig_transdc_His_kin-like_C"/>
</dbReference>
<dbReference type="PROSITE" id="PS50885">
    <property type="entry name" value="HAMP"/>
    <property type="match status" value="1"/>
</dbReference>
<feature type="transmembrane region" description="Helical" evidence="17">
    <location>
        <begin position="163"/>
        <end position="188"/>
    </location>
</feature>
<dbReference type="PANTHER" id="PTHR45528">
    <property type="entry name" value="SENSOR HISTIDINE KINASE CPXA"/>
    <property type="match status" value="1"/>
</dbReference>
<dbReference type="PANTHER" id="PTHR45528:SF11">
    <property type="entry name" value="HISTIDINE KINASE"/>
    <property type="match status" value="1"/>
</dbReference>
<keyword evidence="9 20" id="KW-0418">Kinase</keyword>
<evidence type="ECO:0000256" key="6">
    <source>
        <dbReference type="ARBA" id="ARBA00022679"/>
    </source>
</evidence>
<comment type="function">
    <text evidence="15">Member of the two-component regulatory system HssS/HssR involved in intracellular heme homeostasis and tempering of staphylococcal virulence. HssS functions as a heme sensor histidine kinase which is autophosphorylated at a histidine residue and transfers its phosphate group to an aspartate residue of HssR. HssR/HssS activates the expression of hrtAB, an efflux pump, in response to extracellular heme, hemin, hemoglobin or blood.</text>
</comment>
<dbReference type="SUPFAM" id="SSF47384">
    <property type="entry name" value="Homodimeric domain of signal transducing histidine kinase"/>
    <property type="match status" value="1"/>
</dbReference>
<dbReference type="GO" id="GO:0005886">
    <property type="term" value="C:plasma membrane"/>
    <property type="evidence" value="ECO:0007669"/>
    <property type="project" value="UniProtKB-SubCell"/>
</dbReference>
<evidence type="ECO:0000256" key="3">
    <source>
        <dbReference type="ARBA" id="ARBA00012438"/>
    </source>
</evidence>
<dbReference type="FunFam" id="1.10.287.130:FF:000001">
    <property type="entry name" value="Two-component sensor histidine kinase"/>
    <property type="match status" value="1"/>
</dbReference>
<dbReference type="InterPro" id="IPR003660">
    <property type="entry name" value="HAMP_dom"/>
</dbReference>
<evidence type="ECO:0000256" key="8">
    <source>
        <dbReference type="ARBA" id="ARBA00022741"/>
    </source>
</evidence>
<comment type="catalytic activity">
    <reaction evidence="1">
        <text>ATP + protein L-histidine = ADP + protein N-phospho-L-histidine.</text>
        <dbReference type="EC" id="2.7.13.3"/>
    </reaction>
</comment>
<keyword evidence="20" id="KW-0614">Plasmid</keyword>
<evidence type="ECO:0000256" key="17">
    <source>
        <dbReference type="SAM" id="Phobius"/>
    </source>
</evidence>
<evidence type="ECO:0000313" key="20">
    <source>
        <dbReference type="EMBL" id="QHV47498.1"/>
    </source>
</evidence>
<dbReference type="PROSITE" id="PS50109">
    <property type="entry name" value="HIS_KIN"/>
    <property type="match status" value="1"/>
</dbReference>
<reference evidence="20 21" key="1">
    <citation type="submission" date="2018-03" db="EMBL/GenBank/DDBJ databases">
        <title>The complete genome of bacterial strain SGAir0260.</title>
        <authorList>
            <person name="Schuster S.C."/>
        </authorList>
    </citation>
    <scope>NUCLEOTIDE SEQUENCE [LARGE SCALE GENOMIC DNA]</scope>
    <source>
        <strain evidence="20 21">SGAir0260</strain>
        <plasmid evidence="20 21">unnamed_12</plasmid>
    </source>
</reference>
<keyword evidence="10" id="KW-0067">ATP-binding</keyword>
<feature type="domain" description="Histidine kinase" evidence="18">
    <location>
        <begin position="245"/>
        <end position="460"/>
    </location>
</feature>
<evidence type="ECO:0000256" key="11">
    <source>
        <dbReference type="ARBA" id="ARBA00022989"/>
    </source>
</evidence>
<comment type="subcellular location">
    <subcellularLocation>
        <location evidence="2">Cell membrane</location>
        <topology evidence="2">Multi-pass membrane protein</topology>
    </subcellularLocation>
</comment>
<dbReference type="EMBL" id="CP028010">
    <property type="protein sequence ID" value="QHV47498.1"/>
    <property type="molecule type" value="Genomic_DNA"/>
</dbReference>
<evidence type="ECO:0000256" key="7">
    <source>
        <dbReference type="ARBA" id="ARBA00022692"/>
    </source>
</evidence>
<dbReference type="SMART" id="SM00304">
    <property type="entry name" value="HAMP"/>
    <property type="match status" value="1"/>
</dbReference>
<evidence type="ECO:0000256" key="5">
    <source>
        <dbReference type="ARBA" id="ARBA00022553"/>
    </source>
</evidence>
<dbReference type="Pfam" id="PF00512">
    <property type="entry name" value="HisKA"/>
    <property type="match status" value="1"/>
</dbReference>
<keyword evidence="6" id="KW-0808">Transferase</keyword>
<proteinExistence type="predicted"/>
<dbReference type="SMART" id="SM00387">
    <property type="entry name" value="HATPase_c"/>
    <property type="match status" value="1"/>
</dbReference>
<dbReference type="Gene3D" id="3.30.565.10">
    <property type="entry name" value="Histidine kinase-like ATPase, C-terminal domain"/>
    <property type="match status" value="1"/>
</dbReference>
<evidence type="ECO:0000259" key="19">
    <source>
        <dbReference type="PROSITE" id="PS50885"/>
    </source>
</evidence>
<name>A0AB73USX3_BACCE</name>
<evidence type="ECO:0000256" key="14">
    <source>
        <dbReference type="ARBA" id="ARBA00023136"/>
    </source>
</evidence>
<sequence>MRSLYGRFVIISVVIMCISSIMAFLLANLYYHVYLKPYNSEKILTYAKEVKDIYEKTNGPYKEEYLKSISKLGYSIYMVDNQKQGKRYGDGFKKINISEEITESVLNGNLYNGIEMYPKRLFSTGYFDNTVINSIGIPVNHNNNQYALFIRPNIGNQFGELRIFYAVMVGLIIIISLMLIAIATRFIVHPIRKFTYATKEIANGEYDLVLPEHRKDEIGMLAKSFRKMAQKLKSSDKMRQEFVSNVSHEFQSPLSSIQGFSQTLQTENLSLTERNYYLEIIESESRRMSNLCKQLLTLASLDQEELTLHKEFYDLGTQIRNIILMFEWEWREKDFAVELDIPSMQIYGDANLLHQVWTNLFTNSIKFTENGGTISFVGEETEKEWRISISDTGNGIEEEEIKKIFDRFYKIDTARDRKVNGSGLGLSIVKEIIELHDGIITVQSNKGVGTTFTIYLPKNKADLI</sequence>
<evidence type="ECO:0000256" key="2">
    <source>
        <dbReference type="ARBA" id="ARBA00004651"/>
    </source>
</evidence>
<accession>A0AB73USX3</accession>
<keyword evidence="8" id="KW-0547">Nucleotide-binding</keyword>
<dbReference type="InterPro" id="IPR005467">
    <property type="entry name" value="His_kinase_dom"/>
</dbReference>
<feature type="transmembrane region" description="Helical" evidence="17">
    <location>
        <begin position="7"/>
        <end position="31"/>
    </location>
</feature>